<name>A0A6C0GTE3_9BACT</name>
<accession>A0A6C0GTE3</accession>
<gene>
    <name evidence="1" type="ORF">GXP67_34665</name>
</gene>
<keyword evidence="2" id="KW-1185">Reference proteome</keyword>
<dbReference type="Proteomes" id="UP000480178">
    <property type="component" value="Chromosome"/>
</dbReference>
<evidence type="ECO:0000313" key="2">
    <source>
        <dbReference type="Proteomes" id="UP000480178"/>
    </source>
</evidence>
<dbReference type="EMBL" id="CP048222">
    <property type="protein sequence ID" value="QHT71439.1"/>
    <property type="molecule type" value="Genomic_DNA"/>
</dbReference>
<proteinExistence type="predicted"/>
<reference evidence="1 2" key="1">
    <citation type="submission" date="2020-01" db="EMBL/GenBank/DDBJ databases">
        <authorList>
            <person name="Kim M.K."/>
        </authorList>
    </citation>
    <scope>NUCLEOTIDE SEQUENCE [LARGE SCALE GENOMIC DNA]</scope>
    <source>
        <strain evidence="1 2">172606-1</strain>
    </source>
</reference>
<sequence>MQMTLKRFGIPLSTLFFLLTTFVFSFSLQAQQNKRVEIETQGNADEMIVVPIGDEGLILFSQVAPGKFTFAKYSTDLQQDWTVDCIVNTTLDLSKYVYNGKSLYLLFSRFKSPTYQVVKLNVKAGFAEKFEMRSVNKLEITDFEAIGTSVFIAGKTRSEPILLHLNLQNKQTQVLPTAVKGKAEIQSLELDTVNQQLNVAFATWRGRENKLIIKSFSPDGHQINSVALDSEPEKNLLTGRVSTPQPGQELVIGTYGTRGSSYTNYSRGYYTRSVYTGTADYTQGLYISKLNDGQSQFIKYYSFTDFKNFFKFMNGRQQERMEKRIKKRKQQGKDLKLQYRLLVHDIIQRNGQYIMVAEAYYPEYRNNNYYAPGMFGYGYGYYGYGYGGYNGYGRNTPVFDGWVYTHAVIAGFDMQGNLLWDNSFEINDVKTYSLREKVKVSFSQENIVLAYSHKGMLKSKIIRGNDIVEGKEDLPLRAEYEGDVVRKSSVDNVDYWYQNNFLAWGYQKIRNQKDEQVKGRRNVFYFSKVGF</sequence>
<evidence type="ECO:0000313" key="1">
    <source>
        <dbReference type="EMBL" id="QHT71439.1"/>
    </source>
</evidence>
<organism evidence="1 2">
    <name type="scientific">Rhodocytophaga rosea</name>
    <dbReference type="NCBI Taxonomy" id="2704465"/>
    <lineage>
        <taxon>Bacteria</taxon>
        <taxon>Pseudomonadati</taxon>
        <taxon>Bacteroidota</taxon>
        <taxon>Cytophagia</taxon>
        <taxon>Cytophagales</taxon>
        <taxon>Rhodocytophagaceae</taxon>
        <taxon>Rhodocytophaga</taxon>
    </lineage>
</organism>
<dbReference type="KEGG" id="rhoz:GXP67_34665"/>
<dbReference type="AlphaFoldDB" id="A0A6C0GTE3"/>
<dbReference type="RefSeq" id="WP_162447378.1">
    <property type="nucleotide sequence ID" value="NZ_CP048222.1"/>
</dbReference>
<protein>
    <submittedName>
        <fullName evidence="1">Uncharacterized protein</fullName>
    </submittedName>
</protein>